<gene>
    <name evidence="3" type="ORF">U2F25_32710</name>
</gene>
<keyword evidence="2" id="KW-0472">Membrane</keyword>
<feature type="transmembrane region" description="Helical" evidence="2">
    <location>
        <begin position="45"/>
        <end position="65"/>
    </location>
</feature>
<feature type="transmembrane region" description="Helical" evidence="2">
    <location>
        <begin position="168"/>
        <end position="187"/>
    </location>
</feature>
<feature type="transmembrane region" description="Helical" evidence="2">
    <location>
        <begin position="344"/>
        <end position="369"/>
    </location>
</feature>
<protein>
    <recommendedName>
        <fullName evidence="5">Oligosaccharide repeat unit polymerase</fullName>
    </recommendedName>
</protein>
<name>A0ABU5JP63_9ACTN</name>
<dbReference type="Proteomes" id="UP001290101">
    <property type="component" value="Unassembled WGS sequence"/>
</dbReference>
<evidence type="ECO:0000313" key="4">
    <source>
        <dbReference type="Proteomes" id="UP001290101"/>
    </source>
</evidence>
<keyword evidence="2" id="KW-0812">Transmembrane</keyword>
<evidence type="ECO:0008006" key="5">
    <source>
        <dbReference type="Google" id="ProtNLM"/>
    </source>
</evidence>
<feature type="transmembrane region" description="Helical" evidence="2">
    <location>
        <begin position="223"/>
        <end position="240"/>
    </location>
</feature>
<keyword evidence="2" id="KW-1133">Transmembrane helix</keyword>
<feature type="transmembrane region" description="Helical" evidence="2">
    <location>
        <begin position="193"/>
        <end position="211"/>
    </location>
</feature>
<dbReference type="EMBL" id="JAXOTQ010000063">
    <property type="protein sequence ID" value="MDZ5494159.1"/>
    <property type="molecule type" value="Genomic_DNA"/>
</dbReference>
<evidence type="ECO:0000313" key="3">
    <source>
        <dbReference type="EMBL" id="MDZ5494159.1"/>
    </source>
</evidence>
<comment type="caution">
    <text evidence="3">The sequence shown here is derived from an EMBL/GenBank/DDBJ whole genome shotgun (WGS) entry which is preliminary data.</text>
</comment>
<evidence type="ECO:0000256" key="1">
    <source>
        <dbReference type="SAM" id="MobiDB-lite"/>
    </source>
</evidence>
<feature type="transmembrane region" description="Helical" evidence="2">
    <location>
        <begin position="86"/>
        <end position="107"/>
    </location>
</feature>
<feature type="transmembrane region" description="Helical" evidence="2">
    <location>
        <begin position="141"/>
        <end position="161"/>
    </location>
</feature>
<evidence type="ECO:0000256" key="2">
    <source>
        <dbReference type="SAM" id="Phobius"/>
    </source>
</evidence>
<organism evidence="3 4">
    <name type="scientific">Micromonospora sicca</name>
    <dbReference type="NCBI Taxonomy" id="2202420"/>
    <lineage>
        <taxon>Bacteria</taxon>
        <taxon>Bacillati</taxon>
        <taxon>Actinomycetota</taxon>
        <taxon>Actinomycetes</taxon>
        <taxon>Micromonosporales</taxon>
        <taxon>Micromonosporaceae</taxon>
        <taxon>Micromonospora</taxon>
    </lineage>
</organism>
<feature type="transmembrane region" description="Helical" evidence="2">
    <location>
        <begin position="405"/>
        <end position="422"/>
    </location>
</feature>
<feature type="transmembrane region" description="Helical" evidence="2">
    <location>
        <begin position="12"/>
        <end position="33"/>
    </location>
</feature>
<dbReference type="RefSeq" id="WP_322443659.1">
    <property type="nucleotide sequence ID" value="NZ_JAXOTQ010000063.1"/>
</dbReference>
<accession>A0ABU5JP63</accession>
<proteinExistence type="predicted"/>
<sequence length="500" mass="52744">MPQQRKSARLKAWLPLILALSWMLGTFGAFWLGGLGQQVPNPGRLCAFVLSATGLFALGYAARVLRVPGGQPTAVTPTRAARIRHLVLVGAGYYTVLSIIRLATLGATGPGNVWSSVQDPAAAYLHKLQAYDQGVGQGNPILSLLALLGVCGTTLAPLLVVYWRHLPWLARAAGLLGLILNVTYYLYIGTLKGLGDVAVMLAAGLLVLAAAPQRRARSRRRTALTVGAAIAAAFTAYMVFSQAARTSEFGTSDLVKPSPAVASLAGPRVADGLAALVFYPTHGYLGLAYNLQAPFEWSRGLGSAPAAAALAEERLGADALTNTSYPERTESMTGWSAELYWATAYPWLASDLTFPGAALFMALVGWLFARVWLEAAFSRRALPLLLFAQLWIFIAYVPANNQLGMSPESVAGVVTLMVLLLCRPQTRAARKSAGVRAPAVGADRRGRPGTRAVSARVPVASPQGPRGQALTQQICLPWPTGFASSSTCSPPAADTAPTPG</sequence>
<keyword evidence="4" id="KW-1185">Reference proteome</keyword>
<feature type="region of interest" description="Disordered" evidence="1">
    <location>
        <begin position="433"/>
        <end position="466"/>
    </location>
</feature>
<feature type="transmembrane region" description="Helical" evidence="2">
    <location>
        <begin position="381"/>
        <end position="399"/>
    </location>
</feature>
<reference evidence="3 4" key="1">
    <citation type="submission" date="2023-12" db="EMBL/GenBank/DDBJ databases">
        <title>Micromonospora sp. nov., isolated from Atacama Desert.</title>
        <authorList>
            <person name="Carro L."/>
            <person name="Golinska P."/>
            <person name="Klenk H.-P."/>
            <person name="Goodfellow M."/>
        </authorList>
    </citation>
    <scope>NUCLEOTIDE SEQUENCE [LARGE SCALE GENOMIC DNA]</scope>
    <source>
        <strain evidence="3 4">4G53</strain>
    </source>
</reference>